<accession>A0A3B0C9K2</accession>
<evidence type="ECO:0000313" key="1">
    <source>
        <dbReference type="EMBL" id="RKN82462.1"/>
    </source>
</evidence>
<protein>
    <submittedName>
        <fullName evidence="1">Uncharacterized protein</fullName>
    </submittedName>
</protein>
<reference evidence="1 2" key="1">
    <citation type="submission" date="2018-10" db="EMBL/GenBank/DDBJ databases">
        <title>Ulvibacterium marinum gen. nov., sp. nov., a novel marine bacterium of the family Flavobacteriaceae, isolated from a culture of the green alga Ulva prolifera.</title>
        <authorList>
            <person name="Zhang Z."/>
        </authorList>
    </citation>
    <scope>NUCLEOTIDE SEQUENCE [LARGE SCALE GENOMIC DNA]</scope>
    <source>
        <strain evidence="1 2">CCMM003</strain>
    </source>
</reference>
<organism evidence="1 2">
    <name type="scientific">Ulvibacterium marinum</name>
    <dbReference type="NCBI Taxonomy" id="2419782"/>
    <lineage>
        <taxon>Bacteria</taxon>
        <taxon>Pseudomonadati</taxon>
        <taxon>Bacteroidota</taxon>
        <taxon>Flavobacteriia</taxon>
        <taxon>Flavobacteriales</taxon>
        <taxon>Flavobacteriaceae</taxon>
        <taxon>Ulvibacterium</taxon>
    </lineage>
</organism>
<sequence>MLGYRKPTATQIYAKVLEKKCAIAKRKIGKVLKIVPFLKQVCYWDDFRTIEELQHGRSSAIISIGMLS</sequence>
<keyword evidence="2" id="KW-1185">Reference proteome</keyword>
<name>A0A3B0C9K2_9FLAO</name>
<dbReference type="Proteomes" id="UP000276603">
    <property type="component" value="Unassembled WGS sequence"/>
</dbReference>
<gene>
    <name evidence="1" type="ORF">D7Z94_01005</name>
</gene>
<dbReference type="EMBL" id="RBCJ01000001">
    <property type="protein sequence ID" value="RKN82462.1"/>
    <property type="molecule type" value="Genomic_DNA"/>
</dbReference>
<proteinExistence type="predicted"/>
<evidence type="ECO:0000313" key="2">
    <source>
        <dbReference type="Proteomes" id="UP000276603"/>
    </source>
</evidence>
<dbReference type="AlphaFoldDB" id="A0A3B0C9K2"/>
<comment type="caution">
    <text evidence="1">The sequence shown here is derived from an EMBL/GenBank/DDBJ whole genome shotgun (WGS) entry which is preliminary data.</text>
</comment>